<dbReference type="CDD" id="cd13934">
    <property type="entry name" value="RNase_H_Dikarya_like"/>
    <property type="match status" value="1"/>
</dbReference>
<evidence type="ECO:0000256" key="7">
    <source>
        <dbReference type="ARBA" id="ARBA00022801"/>
    </source>
</evidence>
<organism evidence="9">
    <name type="scientific">Penicillium chrysogenum</name>
    <name type="common">Penicillium notatum</name>
    <dbReference type="NCBI Taxonomy" id="5076"/>
    <lineage>
        <taxon>Eukaryota</taxon>
        <taxon>Fungi</taxon>
        <taxon>Dikarya</taxon>
        <taxon>Ascomycota</taxon>
        <taxon>Pezizomycotina</taxon>
        <taxon>Eurotiomycetes</taxon>
        <taxon>Eurotiomycetidae</taxon>
        <taxon>Eurotiales</taxon>
        <taxon>Aspergillaceae</taxon>
        <taxon>Penicillium</taxon>
        <taxon>Penicillium chrysogenum species complex</taxon>
    </lineage>
</organism>
<reference evidence="9" key="1">
    <citation type="journal article" date="2014" name="Genome Announc.">
        <title>Complete sequencing and chromosome-scale genome assembly of the industrial progenitor strain P2niaD18 from the penicillin producer Penicillium chrysogenum.</title>
        <authorList>
            <person name="Specht T."/>
            <person name="Dahlmann T.A."/>
            <person name="Zadra I."/>
            <person name="Kurnsteiner H."/>
            <person name="Kuck U."/>
        </authorList>
    </citation>
    <scope>NUCLEOTIDE SEQUENCE [LARGE SCALE GENOMIC DNA]</scope>
    <source>
        <strain evidence="9">P2niaD18</strain>
    </source>
</reference>
<dbReference type="PANTHER" id="PTHR10642">
    <property type="entry name" value="RIBONUCLEASE H1"/>
    <property type="match status" value="1"/>
</dbReference>
<dbReference type="AlphaFoldDB" id="A0A167W6M6"/>
<evidence type="ECO:0000256" key="1">
    <source>
        <dbReference type="ARBA" id="ARBA00000077"/>
    </source>
</evidence>
<protein>
    <recommendedName>
        <fullName evidence="3">ribonuclease H</fullName>
        <ecNumber evidence="3">3.1.26.4</ecNumber>
    </recommendedName>
</protein>
<dbReference type="GO" id="GO:0004523">
    <property type="term" value="F:RNA-DNA hybrid ribonuclease activity"/>
    <property type="evidence" value="ECO:0007669"/>
    <property type="project" value="UniProtKB-EC"/>
</dbReference>
<evidence type="ECO:0000259" key="8">
    <source>
        <dbReference type="PROSITE" id="PS50879"/>
    </source>
</evidence>
<dbReference type="PROSITE" id="PS50879">
    <property type="entry name" value="RNASE_H_1"/>
    <property type="match status" value="1"/>
</dbReference>
<evidence type="ECO:0000256" key="3">
    <source>
        <dbReference type="ARBA" id="ARBA00012180"/>
    </source>
</evidence>
<keyword evidence="4" id="KW-0540">Nuclease</keyword>
<dbReference type="SUPFAM" id="SSF53098">
    <property type="entry name" value="Ribonuclease H-like"/>
    <property type="match status" value="1"/>
</dbReference>
<keyword evidence="6" id="KW-0255">Endonuclease</keyword>
<dbReference type="EC" id="3.1.26.4" evidence="3"/>
<dbReference type="InterPro" id="IPR002156">
    <property type="entry name" value="RNaseH_domain"/>
</dbReference>
<accession>A0A167W6M6</accession>
<name>A0A167W6M6_PENCH</name>
<dbReference type="EMBL" id="CM002798">
    <property type="protein sequence ID" value="KZN91318.1"/>
    <property type="molecule type" value="Genomic_DNA"/>
</dbReference>
<comment type="catalytic activity">
    <reaction evidence="1">
        <text>Endonucleolytic cleavage to 5'-phosphomonoester.</text>
        <dbReference type="EC" id="3.1.26.4"/>
    </reaction>
</comment>
<keyword evidence="7" id="KW-0378">Hydrolase</keyword>
<proteinExistence type="inferred from homology"/>
<feature type="domain" description="RNase H type-1" evidence="8">
    <location>
        <begin position="136"/>
        <end position="298"/>
    </location>
</feature>
<evidence type="ECO:0000256" key="5">
    <source>
        <dbReference type="ARBA" id="ARBA00022723"/>
    </source>
</evidence>
<dbReference type="Gene3D" id="3.30.420.10">
    <property type="entry name" value="Ribonuclease H-like superfamily/Ribonuclease H"/>
    <property type="match status" value="1"/>
</dbReference>
<evidence type="ECO:0000256" key="6">
    <source>
        <dbReference type="ARBA" id="ARBA00022759"/>
    </source>
</evidence>
<dbReference type="Proteomes" id="UP000076449">
    <property type="component" value="Chromosome I"/>
</dbReference>
<evidence type="ECO:0000256" key="2">
    <source>
        <dbReference type="ARBA" id="ARBA00005300"/>
    </source>
</evidence>
<dbReference type="GO" id="GO:0003676">
    <property type="term" value="F:nucleic acid binding"/>
    <property type="evidence" value="ECO:0007669"/>
    <property type="project" value="InterPro"/>
</dbReference>
<dbReference type="InterPro" id="IPR050092">
    <property type="entry name" value="RNase_H"/>
</dbReference>
<evidence type="ECO:0000313" key="9">
    <source>
        <dbReference type="EMBL" id="KZN91318.1"/>
    </source>
</evidence>
<comment type="similarity">
    <text evidence="2">Belongs to the RNase H family.</text>
</comment>
<sequence length="313" mass="35305">MAWRPDYPVTLPDGRLVCGPHGLVICGYCTVDYSFMDEILAEDDDDDSEASDLGSHTDDIDRPRVDYSYMDEVLMEEDDDDSEASDLDDHTDEIDGPPLVVIVQFSNPSNTPQALFPLRKTHNATPPVYRFIRRNDETQFLIYTDGACLDNGGANPRAGCCFVYRNSTQNPEICGHTSFPLEKQGPTGIEHPQTSNRAELRAVIAAMRFRAWTGEGCRCLVIATDSAYVVEGMTKWVKGWVRNNWKTSAGAPVKNKDLWECLLGEMERWDERGMRIQFWRIPREWNTEADQHAKVAATESASQEFQDVLGVLV</sequence>
<dbReference type="Pfam" id="PF00075">
    <property type="entry name" value="RNase_H"/>
    <property type="match status" value="1"/>
</dbReference>
<keyword evidence="5" id="KW-0479">Metal-binding</keyword>
<dbReference type="GO" id="GO:0046872">
    <property type="term" value="F:metal ion binding"/>
    <property type="evidence" value="ECO:0007669"/>
    <property type="project" value="UniProtKB-KW"/>
</dbReference>
<evidence type="ECO:0000256" key="4">
    <source>
        <dbReference type="ARBA" id="ARBA00022722"/>
    </source>
</evidence>
<dbReference type="InterPro" id="IPR012337">
    <property type="entry name" value="RNaseH-like_sf"/>
</dbReference>
<gene>
    <name evidence="9" type="ORF">EN45_014500</name>
</gene>
<dbReference type="PANTHER" id="PTHR10642:SF26">
    <property type="entry name" value="RIBONUCLEASE H1"/>
    <property type="match status" value="1"/>
</dbReference>
<dbReference type="GO" id="GO:0043137">
    <property type="term" value="P:DNA replication, removal of RNA primer"/>
    <property type="evidence" value="ECO:0007669"/>
    <property type="project" value="TreeGrafter"/>
</dbReference>
<dbReference type="InterPro" id="IPR036397">
    <property type="entry name" value="RNaseH_sf"/>
</dbReference>